<dbReference type="Proteomes" id="UP000316416">
    <property type="component" value="Chromosome"/>
</dbReference>
<organism evidence="1 2">
    <name type="scientific">Shewanella eurypsychrophilus</name>
    <dbReference type="NCBI Taxonomy" id="2593656"/>
    <lineage>
        <taxon>Bacteria</taxon>
        <taxon>Pseudomonadati</taxon>
        <taxon>Pseudomonadota</taxon>
        <taxon>Gammaproteobacteria</taxon>
        <taxon>Alteromonadales</taxon>
        <taxon>Shewanellaceae</taxon>
        <taxon>Shewanella</taxon>
    </lineage>
</organism>
<evidence type="ECO:0000313" key="1">
    <source>
        <dbReference type="EMBL" id="QXP44998.1"/>
    </source>
</evidence>
<gene>
    <name evidence="1" type="ORF">FM038_25385</name>
</gene>
<dbReference type="RefSeq" id="WP_185965677.1">
    <property type="nucleotide sequence ID" value="NZ_CP045503.2"/>
</dbReference>
<accession>A0ABX8S3A1</accession>
<name>A0ABX8S3A1_9GAMM</name>
<dbReference type="EMBL" id="CP045503">
    <property type="protein sequence ID" value="QXP44998.1"/>
    <property type="molecule type" value="Genomic_DNA"/>
</dbReference>
<protein>
    <submittedName>
        <fullName evidence="1">Uncharacterized protein</fullName>
    </submittedName>
</protein>
<keyword evidence="2" id="KW-1185">Reference proteome</keyword>
<sequence length="50" mass="5380">MQISSVMLVKIQMKMAAVTAKTCTQLNKAKRNNPIPIHANGLGCGLVKNL</sequence>
<proteinExistence type="predicted"/>
<evidence type="ECO:0000313" key="2">
    <source>
        <dbReference type="Proteomes" id="UP000316416"/>
    </source>
</evidence>
<reference evidence="1" key="1">
    <citation type="submission" date="2021-07" db="EMBL/GenBank/DDBJ databases">
        <title>Shewanella sp. YLB-07 whole genome sequence.</title>
        <authorList>
            <person name="Yu L."/>
        </authorList>
    </citation>
    <scope>NUCLEOTIDE SEQUENCE</scope>
    <source>
        <strain evidence="1">YLB-08</strain>
    </source>
</reference>